<dbReference type="RefSeq" id="WP_127046124.1">
    <property type="nucleotide sequence ID" value="NZ_RZGZ01000001.1"/>
</dbReference>
<feature type="region of interest" description="Disordered" evidence="1">
    <location>
        <begin position="64"/>
        <end position="87"/>
    </location>
</feature>
<evidence type="ECO:0000256" key="1">
    <source>
        <dbReference type="SAM" id="MobiDB-lite"/>
    </source>
</evidence>
<comment type="caution">
    <text evidence="2">The sequence shown here is derived from an EMBL/GenBank/DDBJ whole genome shotgun (WGS) entry which is preliminary data.</text>
</comment>
<dbReference type="AlphaFoldDB" id="A0A3S0X0L6"/>
<accession>A0A3S0X0L6</accession>
<gene>
    <name evidence="2" type="ORF">ELQ94_00540</name>
</gene>
<evidence type="ECO:0000313" key="3">
    <source>
        <dbReference type="Proteomes" id="UP000274909"/>
    </source>
</evidence>
<organism evidence="2 3">
    <name type="scientific">Labedella endophytica</name>
    <dbReference type="NCBI Taxonomy" id="1523160"/>
    <lineage>
        <taxon>Bacteria</taxon>
        <taxon>Bacillati</taxon>
        <taxon>Actinomycetota</taxon>
        <taxon>Actinomycetes</taxon>
        <taxon>Micrococcales</taxon>
        <taxon>Microbacteriaceae</taxon>
        <taxon>Labedella</taxon>
    </lineage>
</organism>
<keyword evidence="3" id="KW-1185">Reference proteome</keyword>
<protein>
    <submittedName>
        <fullName evidence="2">Uncharacterized protein</fullName>
    </submittedName>
</protein>
<sequence>MKRYTATVGTKSYTMAQGHPVEELREAMVAAIHAGGAFVDFIVFGNRRIWVLVSPGLPVILEESEVEEDERDTGDVSEPFGLDGYDL</sequence>
<dbReference type="EMBL" id="RZGZ01000001">
    <property type="protein sequence ID" value="RUR03081.1"/>
    <property type="molecule type" value="Genomic_DNA"/>
</dbReference>
<dbReference type="Proteomes" id="UP000274909">
    <property type="component" value="Unassembled WGS sequence"/>
</dbReference>
<proteinExistence type="predicted"/>
<reference evidence="2 3" key="1">
    <citation type="submission" date="2018-12" db="EMBL/GenBank/DDBJ databases">
        <authorList>
            <person name="Li F."/>
        </authorList>
    </citation>
    <scope>NUCLEOTIDE SEQUENCE [LARGE SCALE GENOMIC DNA]</scope>
    <source>
        <strain evidence="2 3">EGI 6500705</strain>
    </source>
</reference>
<evidence type="ECO:0000313" key="2">
    <source>
        <dbReference type="EMBL" id="RUR03081.1"/>
    </source>
</evidence>
<name>A0A3S0X0L6_9MICO</name>
<dbReference type="OrthoDB" id="5120955at2"/>